<evidence type="ECO:0000313" key="1">
    <source>
        <dbReference type="EMBL" id="VVB04890.1"/>
    </source>
</evidence>
<protein>
    <submittedName>
        <fullName evidence="1">Uncharacterized protein</fullName>
    </submittedName>
</protein>
<accession>A0A565BU87</accession>
<name>A0A565BU87_9BRAS</name>
<evidence type="ECO:0000313" key="2">
    <source>
        <dbReference type="Proteomes" id="UP000489600"/>
    </source>
</evidence>
<proteinExistence type="predicted"/>
<dbReference type="EMBL" id="CABITT030000005">
    <property type="protein sequence ID" value="VVB04890.1"/>
    <property type="molecule type" value="Genomic_DNA"/>
</dbReference>
<organism evidence="1 2">
    <name type="scientific">Arabis nemorensis</name>
    <dbReference type="NCBI Taxonomy" id="586526"/>
    <lineage>
        <taxon>Eukaryota</taxon>
        <taxon>Viridiplantae</taxon>
        <taxon>Streptophyta</taxon>
        <taxon>Embryophyta</taxon>
        <taxon>Tracheophyta</taxon>
        <taxon>Spermatophyta</taxon>
        <taxon>Magnoliopsida</taxon>
        <taxon>eudicotyledons</taxon>
        <taxon>Gunneridae</taxon>
        <taxon>Pentapetalae</taxon>
        <taxon>rosids</taxon>
        <taxon>malvids</taxon>
        <taxon>Brassicales</taxon>
        <taxon>Brassicaceae</taxon>
        <taxon>Arabideae</taxon>
        <taxon>Arabis</taxon>
    </lineage>
</organism>
<gene>
    <name evidence="1" type="ORF">ANE_LOCUS15334</name>
</gene>
<dbReference type="Proteomes" id="UP000489600">
    <property type="component" value="Unassembled WGS sequence"/>
</dbReference>
<reference evidence="1" key="1">
    <citation type="submission" date="2019-07" db="EMBL/GenBank/DDBJ databases">
        <authorList>
            <person name="Dittberner H."/>
        </authorList>
    </citation>
    <scope>NUCLEOTIDE SEQUENCE [LARGE SCALE GENOMIC DNA]</scope>
</reference>
<sequence length="83" mass="9660">MFMSDLLRKYFSSVNKRYQNIYIIKTIETIETLSLPILLFSSVFFVVTEPAVDSSSPKWSITVDSSSPANEHRRRFRHGFRVA</sequence>
<comment type="caution">
    <text evidence="1">The sequence shown here is derived from an EMBL/GenBank/DDBJ whole genome shotgun (WGS) entry which is preliminary data.</text>
</comment>
<keyword evidence="2" id="KW-1185">Reference proteome</keyword>
<dbReference type="AlphaFoldDB" id="A0A565BU87"/>